<organism evidence="1">
    <name type="scientific">uncultured Caudovirales phage</name>
    <dbReference type="NCBI Taxonomy" id="2100421"/>
    <lineage>
        <taxon>Viruses</taxon>
        <taxon>Duplodnaviria</taxon>
        <taxon>Heunggongvirae</taxon>
        <taxon>Uroviricota</taxon>
        <taxon>Caudoviricetes</taxon>
        <taxon>Peduoviridae</taxon>
        <taxon>Maltschvirus</taxon>
        <taxon>Maltschvirus maltsch</taxon>
    </lineage>
</organism>
<gene>
    <name evidence="1" type="ORF">UFOVP244_97</name>
</gene>
<proteinExistence type="predicted"/>
<evidence type="ECO:0008006" key="2">
    <source>
        <dbReference type="Google" id="ProtNLM"/>
    </source>
</evidence>
<protein>
    <recommendedName>
        <fullName evidence="2">DUF3293 domain-containing protein</fullName>
    </recommendedName>
</protein>
<dbReference type="InterPro" id="IPR021710">
    <property type="entry name" value="DUF3293"/>
</dbReference>
<evidence type="ECO:0000313" key="1">
    <source>
        <dbReference type="EMBL" id="CAB5221168.1"/>
    </source>
</evidence>
<reference evidence="1" key="1">
    <citation type="submission" date="2020-05" db="EMBL/GenBank/DDBJ databases">
        <authorList>
            <person name="Chiriac C."/>
            <person name="Salcher M."/>
            <person name="Ghai R."/>
            <person name="Kavagutti S V."/>
        </authorList>
    </citation>
    <scope>NUCLEOTIDE SEQUENCE</scope>
</reference>
<dbReference type="EMBL" id="LR798292">
    <property type="protein sequence ID" value="CAB5221168.1"/>
    <property type="molecule type" value="Genomic_DNA"/>
</dbReference>
<name>A0A6J7WWE9_9CAUD</name>
<accession>A0A6J7WWE9</accession>
<dbReference type="Pfam" id="PF11697">
    <property type="entry name" value="DUF3293"/>
    <property type="match status" value="1"/>
</dbReference>
<sequence length="126" mass="14172">MTLKQSFESASFFVSLPSGLCELRHGLPCPEEIGRVVGDRPWAIITAFNPQGYQVSERENWERHGHLIKETTSLARLEVYGTGPGWPREYGFLLVGIALEEACDIGRKFDQAAILYCNQTPEIVFI</sequence>